<sequence>SSRPPPSRANSEEAPLLQETDRRPSPRRASPGKPNSPRPCSATAATRAHTLPPPRSLTQQARSGPPLYRTSNGSSSQAVDEAQRSDRERRRAEKASTSRNSPLIMAEAGPVPMLRPQSHSLSIPASSSTHASPASPMPRPQGTQPSSLRLPSPLLIPTAEGMSRAQASLAPLPSPSIPISSNAHYAQPPAHSMPLPRPQAYTTPHPPMAMPNPPTVHQPAAPPMPRPQAHALPPSATTASSSRPHTKPTSSSSQPTPAAYEYTNSAAAPAAITSQATRPAPDGMSAASARGERVRRFDATDAPRGGYVGVTRGTSNHMPTAPTMTTTPSLLFT</sequence>
<dbReference type="Proteomes" id="UP001218188">
    <property type="component" value="Unassembled WGS sequence"/>
</dbReference>
<name>A0AAD6WLN5_9AGAR</name>
<feature type="compositionally biased region" description="Basic and acidic residues" evidence="1">
    <location>
        <begin position="81"/>
        <end position="96"/>
    </location>
</feature>
<feature type="compositionally biased region" description="Low complexity" evidence="1">
    <location>
        <begin position="318"/>
        <end position="333"/>
    </location>
</feature>
<evidence type="ECO:0000313" key="2">
    <source>
        <dbReference type="EMBL" id="KAJ7017107.1"/>
    </source>
</evidence>
<organism evidence="2 3">
    <name type="scientific">Mycena alexandri</name>
    <dbReference type="NCBI Taxonomy" id="1745969"/>
    <lineage>
        <taxon>Eukaryota</taxon>
        <taxon>Fungi</taxon>
        <taxon>Dikarya</taxon>
        <taxon>Basidiomycota</taxon>
        <taxon>Agaricomycotina</taxon>
        <taxon>Agaricomycetes</taxon>
        <taxon>Agaricomycetidae</taxon>
        <taxon>Agaricales</taxon>
        <taxon>Marasmiineae</taxon>
        <taxon>Mycenaceae</taxon>
        <taxon>Mycena</taxon>
    </lineage>
</organism>
<feature type="compositionally biased region" description="Low complexity" evidence="1">
    <location>
        <begin position="167"/>
        <end position="181"/>
    </location>
</feature>
<protein>
    <submittedName>
        <fullName evidence="2">Uncharacterized protein</fullName>
    </submittedName>
</protein>
<feature type="compositionally biased region" description="Basic and acidic residues" evidence="1">
    <location>
        <begin position="290"/>
        <end position="301"/>
    </location>
</feature>
<gene>
    <name evidence="2" type="ORF">C8F04DRAFT_479266</name>
</gene>
<feature type="compositionally biased region" description="Low complexity" evidence="1">
    <location>
        <begin position="145"/>
        <end position="157"/>
    </location>
</feature>
<feature type="compositionally biased region" description="Polar residues" evidence="1">
    <location>
        <begin position="69"/>
        <end position="78"/>
    </location>
</feature>
<feature type="compositionally biased region" description="Low complexity" evidence="1">
    <location>
        <begin position="227"/>
        <end position="257"/>
    </location>
</feature>
<proteinExistence type="predicted"/>
<feature type="non-terminal residue" evidence="2">
    <location>
        <position position="1"/>
    </location>
</feature>
<accession>A0AAD6WLN5</accession>
<evidence type="ECO:0000256" key="1">
    <source>
        <dbReference type="SAM" id="MobiDB-lite"/>
    </source>
</evidence>
<reference evidence="2" key="1">
    <citation type="submission" date="2023-03" db="EMBL/GenBank/DDBJ databases">
        <title>Massive genome expansion in bonnet fungi (Mycena s.s.) driven by repeated elements and novel gene families across ecological guilds.</title>
        <authorList>
            <consortium name="Lawrence Berkeley National Laboratory"/>
            <person name="Harder C.B."/>
            <person name="Miyauchi S."/>
            <person name="Viragh M."/>
            <person name="Kuo A."/>
            <person name="Thoen E."/>
            <person name="Andreopoulos B."/>
            <person name="Lu D."/>
            <person name="Skrede I."/>
            <person name="Drula E."/>
            <person name="Henrissat B."/>
            <person name="Morin E."/>
            <person name="Kohler A."/>
            <person name="Barry K."/>
            <person name="LaButti K."/>
            <person name="Morin E."/>
            <person name="Salamov A."/>
            <person name="Lipzen A."/>
            <person name="Mereny Z."/>
            <person name="Hegedus B."/>
            <person name="Baldrian P."/>
            <person name="Stursova M."/>
            <person name="Weitz H."/>
            <person name="Taylor A."/>
            <person name="Grigoriev I.V."/>
            <person name="Nagy L.G."/>
            <person name="Martin F."/>
            <person name="Kauserud H."/>
        </authorList>
    </citation>
    <scope>NUCLEOTIDE SEQUENCE</scope>
    <source>
        <strain evidence="2">CBHHK200</strain>
    </source>
</reference>
<feature type="region of interest" description="Disordered" evidence="1">
    <location>
        <begin position="1"/>
        <end position="333"/>
    </location>
</feature>
<comment type="caution">
    <text evidence="2">The sequence shown here is derived from an EMBL/GenBank/DDBJ whole genome shotgun (WGS) entry which is preliminary data.</text>
</comment>
<dbReference type="AlphaFoldDB" id="A0AAD6WLN5"/>
<feature type="compositionally biased region" description="Pro residues" evidence="1">
    <location>
        <begin position="204"/>
        <end position="226"/>
    </location>
</feature>
<feature type="compositionally biased region" description="Low complexity" evidence="1">
    <location>
        <begin position="118"/>
        <end position="134"/>
    </location>
</feature>
<keyword evidence="3" id="KW-1185">Reference proteome</keyword>
<evidence type="ECO:0000313" key="3">
    <source>
        <dbReference type="Proteomes" id="UP001218188"/>
    </source>
</evidence>
<dbReference type="EMBL" id="JARJCM010000432">
    <property type="protein sequence ID" value="KAJ7017107.1"/>
    <property type="molecule type" value="Genomic_DNA"/>
</dbReference>